<dbReference type="InterPro" id="IPR036097">
    <property type="entry name" value="HisK_dim/P_sf"/>
</dbReference>
<dbReference type="PANTHER" id="PTHR43547">
    <property type="entry name" value="TWO-COMPONENT HISTIDINE KINASE"/>
    <property type="match status" value="1"/>
</dbReference>
<evidence type="ECO:0000256" key="1">
    <source>
        <dbReference type="ARBA" id="ARBA00000085"/>
    </source>
</evidence>
<evidence type="ECO:0000313" key="8">
    <source>
        <dbReference type="Proteomes" id="UP000886744"/>
    </source>
</evidence>
<evidence type="ECO:0000313" key="7">
    <source>
        <dbReference type="EMBL" id="HIR63207.1"/>
    </source>
</evidence>
<keyword evidence="7" id="KW-0418">Kinase</keyword>
<dbReference type="SMART" id="SM00388">
    <property type="entry name" value="HisKA"/>
    <property type="match status" value="1"/>
</dbReference>
<accession>A0A9D1E217</accession>
<keyword evidence="3" id="KW-0597">Phosphoprotein</keyword>
<dbReference type="InterPro" id="IPR003594">
    <property type="entry name" value="HATPase_dom"/>
</dbReference>
<dbReference type="PRINTS" id="PR00344">
    <property type="entry name" value="BCTRLSENSOR"/>
</dbReference>
<organism evidence="7 8">
    <name type="scientific">Candidatus Coprenecus avistercoris</name>
    <dbReference type="NCBI Taxonomy" id="2840730"/>
    <lineage>
        <taxon>Bacteria</taxon>
        <taxon>Pseudomonadati</taxon>
        <taxon>Bacteroidota</taxon>
        <taxon>Bacteroidia</taxon>
        <taxon>Bacteroidales</taxon>
        <taxon>Rikenellaceae</taxon>
        <taxon>Rikenellaceae incertae sedis</taxon>
        <taxon>Candidatus Coprenecus</taxon>
    </lineage>
</organism>
<dbReference type="GO" id="GO:0000155">
    <property type="term" value="F:phosphorelay sensor kinase activity"/>
    <property type="evidence" value="ECO:0007669"/>
    <property type="project" value="InterPro"/>
</dbReference>
<dbReference type="Proteomes" id="UP000886744">
    <property type="component" value="Unassembled WGS sequence"/>
</dbReference>
<comment type="catalytic activity">
    <reaction evidence="1">
        <text>ATP + protein L-histidine = ADP + protein N-phospho-L-histidine.</text>
        <dbReference type="EC" id="2.7.13.3"/>
    </reaction>
</comment>
<dbReference type="Gene3D" id="1.10.287.130">
    <property type="match status" value="1"/>
</dbReference>
<evidence type="ECO:0000256" key="2">
    <source>
        <dbReference type="ARBA" id="ARBA00012438"/>
    </source>
</evidence>
<reference evidence="7" key="1">
    <citation type="submission" date="2020-10" db="EMBL/GenBank/DDBJ databases">
        <authorList>
            <person name="Gilroy R."/>
        </authorList>
    </citation>
    <scope>NUCLEOTIDE SEQUENCE</scope>
    <source>
        <strain evidence="7">ChiHjej13B12-12457</strain>
    </source>
</reference>
<dbReference type="InterPro" id="IPR003661">
    <property type="entry name" value="HisK_dim/P_dom"/>
</dbReference>
<dbReference type="InterPro" id="IPR004358">
    <property type="entry name" value="Sig_transdc_His_kin-like_C"/>
</dbReference>
<dbReference type="CDD" id="cd00075">
    <property type="entry name" value="HATPase"/>
    <property type="match status" value="1"/>
</dbReference>
<keyword evidence="5" id="KW-0812">Transmembrane</keyword>
<dbReference type="InterPro" id="IPR036890">
    <property type="entry name" value="HATPase_C_sf"/>
</dbReference>
<reference evidence="7" key="2">
    <citation type="journal article" date="2021" name="PeerJ">
        <title>Extensive microbial diversity within the chicken gut microbiome revealed by metagenomics and culture.</title>
        <authorList>
            <person name="Gilroy R."/>
            <person name="Ravi A."/>
            <person name="Getino M."/>
            <person name="Pursley I."/>
            <person name="Horton D.L."/>
            <person name="Alikhan N.F."/>
            <person name="Baker D."/>
            <person name="Gharbi K."/>
            <person name="Hall N."/>
            <person name="Watson M."/>
            <person name="Adriaenssens E.M."/>
            <person name="Foster-Nyarko E."/>
            <person name="Jarju S."/>
            <person name="Secka A."/>
            <person name="Antonio M."/>
            <person name="Oren A."/>
            <person name="Chaudhuri R.R."/>
            <person name="La Ragione R."/>
            <person name="Hildebrand F."/>
            <person name="Pallen M.J."/>
        </authorList>
    </citation>
    <scope>NUCLEOTIDE SEQUENCE</scope>
    <source>
        <strain evidence="7">ChiHjej13B12-12457</strain>
    </source>
</reference>
<evidence type="ECO:0000256" key="4">
    <source>
        <dbReference type="SAM" id="Coils"/>
    </source>
</evidence>
<dbReference type="EMBL" id="DVHI01000082">
    <property type="protein sequence ID" value="HIR63207.1"/>
    <property type="molecule type" value="Genomic_DNA"/>
</dbReference>
<dbReference type="SMART" id="SM00387">
    <property type="entry name" value="HATPase_c"/>
    <property type="match status" value="1"/>
</dbReference>
<dbReference type="Gene3D" id="3.30.565.10">
    <property type="entry name" value="Histidine kinase-like ATPase, C-terminal domain"/>
    <property type="match status" value="1"/>
</dbReference>
<keyword evidence="7" id="KW-0808">Transferase</keyword>
<dbReference type="PROSITE" id="PS50109">
    <property type="entry name" value="HIS_KIN"/>
    <property type="match status" value="1"/>
</dbReference>
<dbReference type="Pfam" id="PF02518">
    <property type="entry name" value="HATPase_c"/>
    <property type="match status" value="1"/>
</dbReference>
<protein>
    <recommendedName>
        <fullName evidence="2">histidine kinase</fullName>
        <ecNumber evidence="2">2.7.13.3</ecNumber>
    </recommendedName>
</protein>
<comment type="caution">
    <text evidence="7">The sequence shown here is derived from an EMBL/GenBank/DDBJ whole genome shotgun (WGS) entry which is preliminary data.</text>
</comment>
<gene>
    <name evidence="7" type="ORF">IAC94_06775</name>
</gene>
<feature type="transmembrane region" description="Helical" evidence="5">
    <location>
        <begin position="12"/>
        <end position="33"/>
    </location>
</feature>
<keyword evidence="5" id="KW-1133">Transmembrane helix</keyword>
<dbReference type="PANTHER" id="PTHR43547:SF2">
    <property type="entry name" value="HYBRID SIGNAL TRANSDUCTION HISTIDINE KINASE C"/>
    <property type="match status" value="1"/>
</dbReference>
<sequence>MKTTQSRHTFILIGTAVGAALVAAITLTMVWLVDSYRDRQREFEGRINSALDEAVAAEREARTTEKRSLILLETDTTDGFDIFKDVIENIPVEEIASIKVYKSGTTYTDAIRRIMTTVPDSDSLSGFHTSNFLLTFYAMLRYKDISRPCSVTVGTEAIDTAGINISMDSLMHFLEGFGPDIKITGSFTVTPDRDSVSRILYSDSTVIDRPLTFTRTILIGDSTPRIVCTVQMTDPSRDFLREMAGLIASILAITAILCFSYIYLLHTVFRQKTLSEMRRDLTHNITHELKTPIATASAASEALLDYSADEDPERRRRYLEIIRDQLGALSAMVGRILDISLQERDDLALTPSHCDLQEMLHRLCTELTVSTAGRARITEDYPEGPAPAITADTFHLSAAISNILDNAVKYSTATPEITVRLRRAAADGSIRIEVQDNGIGIPASQRRRIFEKYYRIPTGDVQNVRGFGIGLYYSRLVVEKHGGTISVSPAPGGGSIFTLTLKGIQDNGKRG</sequence>
<evidence type="ECO:0000256" key="3">
    <source>
        <dbReference type="ARBA" id="ARBA00022553"/>
    </source>
</evidence>
<dbReference type="SUPFAM" id="SSF47384">
    <property type="entry name" value="Homodimeric domain of signal transducing histidine kinase"/>
    <property type="match status" value="1"/>
</dbReference>
<dbReference type="SUPFAM" id="SSF55874">
    <property type="entry name" value="ATPase domain of HSP90 chaperone/DNA topoisomerase II/histidine kinase"/>
    <property type="match status" value="1"/>
</dbReference>
<dbReference type="EC" id="2.7.13.3" evidence="2"/>
<dbReference type="InterPro" id="IPR005467">
    <property type="entry name" value="His_kinase_dom"/>
</dbReference>
<feature type="coiled-coil region" evidence="4">
    <location>
        <begin position="40"/>
        <end position="67"/>
    </location>
</feature>
<evidence type="ECO:0000259" key="6">
    <source>
        <dbReference type="PROSITE" id="PS50109"/>
    </source>
</evidence>
<evidence type="ECO:0000256" key="5">
    <source>
        <dbReference type="SAM" id="Phobius"/>
    </source>
</evidence>
<feature type="domain" description="Histidine kinase" evidence="6">
    <location>
        <begin position="284"/>
        <end position="505"/>
    </location>
</feature>
<keyword evidence="4" id="KW-0175">Coiled coil</keyword>
<name>A0A9D1E217_9BACT</name>
<feature type="transmembrane region" description="Helical" evidence="5">
    <location>
        <begin position="243"/>
        <end position="269"/>
    </location>
</feature>
<proteinExistence type="predicted"/>
<dbReference type="AlphaFoldDB" id="A0A9D1E217"/>
<dbReference type="Pfam" id="PF00512">
    <property type="entry name" value="HisKA"/>
    <property type="match status" value="1"/>
</dbReference>
<dbReference type="CDD" id="cd00082">
    <property type="entry name" value="HisKA"/>
    <property type="match status" value="1"/>
</dbReference>
<keyword evidence="5" id="KW-0472">Membrane</keyword>